<protein>
    <recommendedName>
        <fullName evidence="7">Transporter</fullName>
    </recommendedName>
</protein>
<feature type="transmembrane region" description="Helical" evidence="8">
    <location>
        <begin position="387"/>
        <end position="409"/>
    </location>
</feature>
<dbReference type="GO" id="GO:0089718">
    <property type="term" value="P:amino acid import across plasma membrane"/>
    <property type="evidence" value="ECO:0007669"/>
    <property type="project" value="TreeGrafter"/>
</dbReference>
<keyword evidence="3 7" id="KW-0812">Transmembrane</keyword>
<dbReference type="GO" id="GO:0015657">
    <property type="term" value="F:branched-chain amino acid:sodium symporter activity"/>
    <property type="evidence" value="ECO:0007669"/>
    <property type="project" value="TreeGrafter"/>
</dbReference>
<reference evidence="9" key="2">
    <citation type="submission" date="2025-08" db="UniProtKB">
        <authorList>
            <consortium name="Ensembl"/>
        </authorList>
    </citation>
    <scope>IDENTIFICATION</scope>
</reference>
<feature type="binding site" evidence="6">
    <location>
        <position position="334"/>
    </location>
    <ligand>
        <name>Na(+)</name>
        <dbReference type="ChEBI" id="CHEBI:29101"/>
        <label>1</label>
    </ligand>
</feature>
<feature type="transmembrane region" description="Helical" evidence="8">
    <location>
        <begin position="215"/>
        <end position="235"/>
    </location>
</feature>
<accession>H3CPB3</accession>
<evidence type="ECO:0000313" key="10">
    <source>
        <dbReference type="Proteomes" id="UP000007303"/>
    </source>
</evidence>
<dbReference type="PANTHER" id="PTHR11616:SF286">
    <property type="entry name" value="SODIUM- AND CHLORIDE-DEPENDENT NEUTRAL AND BASIC AMINO ACID TRANSPORTER B(0+)"/>
    <property type="match status" value="1"/>
</dbReference>
<dbReference type="PROSITE" id="PS50267">
    <property type="entry name" value="NA_NEUROTRAN_SYMP_3"/>
    <property type="match status" value="1"/>
</dbReference>
<dbReference type="AlphaFoldDB" id="H3CPB3"/>
<reference evidence="9" key="3">
    <citation type="submission" date="2025-09" db="UniProtKB">
        <authorList>
            <consortium name="Ensembl"/>
        </authorList>
    </citation>
    <scope>IDENTIFICATION</scope>
</reference>
<evidence type="ECO:0000256" key="4">
    <source>
        <dbReference type="ARBA" id="ARBA00022989"/>
    </source>
</evidence>
<feature type="binding site" evidence="6">
    <location>
        <position position="302"/>
    </location>
    <ligand>
        <name>Na(+)</name>
        <dbReference type="ChEBI" id="CHEBI:29101"/>
        <label>1</label>
    </ligand>
</feature>
<dbReference type="GO" id="GO:0022858">
    <property type="term" value="F:alanine transmembrane transporter activity"/>
    <property type="evidence" value="ECO:0007669"/>
    <property type="project" value="TreeGrafter"/>
</dbReference>
<evidence type="ECO:0000256" key="1">
    <source>
        <dbReference type="ARBA" id="ARBA00004141"/>
    </source>
</evidence>
<dbReference type="PANTHER" id="PTHR11616">
    <property type="entry name" value="SODIUM/CHLORIDE DEPENDENT TRANSPORTER"/>
    <property type="match status" value="1"/>
</dbReference>
<dbReference type="GO" id="GO:0015374">
    <property type="term" value="F:neutral, basic amino acid:sodium:chloride symporter activity"/>
    <property type="evidence" value="ECO:0007669"/>
    <property type="project" value="TreeGrafter"/>
</dbReference>
<feature type="transmembrane region" description="Helical" evidence="8">
    <location>
        <begin position="461"/>
        <end position="483"/>
    </location>
</feature>
<feature type="transmembrane region" description="Helical" evidence="8">
    <location>
        <begin position="89"/>
        <end position="120"/>
    </location>
</feature>
<dbReference type="Pfam" id="PF00209">
    <property type="entry name" value="SNF"/>
    <property type="match status" value="1"/>
</dbReference>
<dbReference type="GeneTree" id="ENSGT00940000159688"/>
<feature type="transmembrane region" description="Helical" evidence="8">
    <location>
        <begin position="328"/>
        <end position="349"/>
    </location>
</feature>
<comment type="subcellular location">
    <subcellularLocation>
        <location evidence="1">Membrane</location>
        <topology evidence="1">Multi-pass membrane protein</topology>
    </subcellularLocation>
</comment>
<keyword evidence="6" id="KW-0915">Sodium</keyword>
<dbReference type="SUPFAM" id="SSF161070">
    <property type="entry name" value="SNF-like"/>
    <property type="match status" value="1"/>
</dbReference>
<organism evidence="9 10">
    <name type="scientific">Tetraodon nigroviridis</name>
    <name type="common">Spotted green pufferfish</name>
    <name type="synonym">Chelonodon nigroviridis</name>
    <dbReference type="NCBI Taxonomy" id="99883"/>
    <lineage>
        <taxon>Eukaryota</taxon>
        <taxon>Metazoa</taxon>
        <taxon>Chordata</taxon>
        <taxon>Craniata</taxon>
        <taxon>Vertebrata</taxon>
        <taxon>Euteleostomi</taxon>
        <taxon>Actinopterygii</taxon>
        <taxon>Neopterygii</taxon>
        <taxon>Teleostei</taxon>
        <taxon>Neoteleostei</taxon>
        <taxon>Acanthomorphata</taxon>
        <taxon>Eupercaria</taxon>
        <taxon>Tetraodontiformes</taxon>
        <taxon>Tetradontoidea</taxon>
        <taxon>Tetraodontidae</taxon>
        <taxon>Tetraodon</taxon>
    </lineage>
</organism>
<dbReference type="HOGENOM" id="CLU_006855_9_5_1"/>
<feature type="transmembrane region" description="Helical" evidence="8">
    <location>
        <begin position="504"/>
        <end position="527"/>
    </location>
</feature>
<dbReference type="InterPro" id="IPR037272">
    <property type="entry name" value="SNS_sf"/>
</dbReference>
<keyword evidence="4 8" id="KW-1133">Transmembrane helix</keyword>
<evidence type="ECO:0000256" key="2">
    <source>
        <dbReference type="ARBA" id="ARBA00022448"/>
    </source>
</evidence>
<dbReference type="PRINTS" id="PR00176">
    <property type="entry name" value="NANEUSMPORT"/>
</dbReference>
<feature type="transmembrane region" description="Helical" evidence="8">
    <location>
        <begin position="50"/>
        <end position="68"/>
    </location>
</feature>
<dbReference type="Ensembl" id="ENSTNIT00000010276.1">
    <property type="protein sequence ID" value="ENSTNIP00000010096.1"/>
    <property type="gene ID" value="ENSTNIG00000007292.1"/>
</dbReference>
<dbReference type="OMA" id="APNWGPY"/>
<keyword evidence="2 7" id="KW-0813">Transport</keyword>
<evidence type="ECO:0000256" key="5">
    <source>
        <dbReference type="ARBA" id="ARBA00023136"/>
    </source>
</evidence>
<dbReference type="GO" id="GO:0001761">
    <property type="term" value="F:beta-alanine transmembrane transporter activity"/>
    <property type="evidence" value="ECO:0007669"/>
    <property type="project" value="TreeGrafter"/>
</dbReference>
<dbReference type="FunCoup" id="H3CPB3">
    <property type="interactions" value="19"/>
</dbReference>
<dbReference type="GO" id="GO:0005886">
    <property type="term" value="C:plasma membrane"/>
    <property type="evidence" value="ECO:0007669"/>
    <property type="project" value="TreeGrafter"/>
</dbReference>
<dbReference type="InterPro" id="IPR000175">
    <property type="entry name" value="Na/ntran_symport"/>
</dbReference>
<feature type="binding site" evidence="6">
    <location>
        <position position="403"/>
    </location>
    <ligand>
        <name>Na(+)</name>
        <dbReference type="ChEBI" id="CHEBI:29101"/>
        <label>1</label>
    </ligand>
</feature>
<feature type="transmembrane region" description="Helical" evidence="8">
    <location>
        <begin position="299"/>
        <end position="316"/>
    </location>
</feature>
<keyword evidence="5 8" id="KW-0472">Membrane</keyword>
<comment type="similarity">
    <text evidence="7">Belongs to the sodium:neurotransmitter symporter (SNF) (TC 2.A.22) family.</text>
</comment>
<feature type="transmembrane region" description="Helical" evidence="8">
    <location>
        <begin position="539"/>
        <end position="558"/>
    </location>
</feature>
<feature type="binding site" evidence="6">
    <location>
        <position position="27"/>
    </location>
    <ligand>
        <name>Na(+)</name>
        <dbReference type="ChEBI" id="CHEBI:29101"/>
        <label>1</label>
    </ligand>
</feature>
<dbReference type="GO" id="GO:0046872">
    <property type="term" value="F:metal ion binding"/>
    <property type="evidence" value="ECO:0007669"/>
    <property type="project" value="UniProtKB-KW"/>
</dbReference>
<dbReference type="PROSITE" id="PS00610">
    <property type="entry name" value="NA_NEUROTRAN_SYMP_1"/>
    <property type="match status" value="1"/>
</dbReference>
<evidence type="ECO:0000256" key="8">
    <source>
        <dbReference type="SAM" id="Phobius"/>
    </source>
</evidence>
<feature type="transmembrane region" description="Helical" evidence="8">
    <location>
        <begin position="21"/>
        <end position="38"/>
    </location>
</feature>
<dbReference type="InParanoid" id="H3CPB3"/>
<dbReference type="Proteomes" id="UP000007303">
    <property type="component" value="Unassembled WGS sequence"/>
</dbReference>
<keyword evidence="6" id="KW-0479">Metal-binding</keyword>
<keyword evidence="10" id="KW-1185">Reference proteome</keyword>
<evidence type="ECO:0000313" key="9">
    <source>
        <dbReference type="Ensembl" id="ENSTNIP00000010096.1"/>
    </source>
</evidence>
<evidence type="ECO:0000256" key="3">
    <source>
        <dbReference type="ARBA" id="ARBA00022692"/>
    </source>
</evidence>
<dbReference type="GO" id="GO:1901235">
    <property type="term" value="F:(R)-carnitine transmembrane transporter activity"/>
    <property type="evidence" value="ECO:0007669"/>
    <property type="project" value="TreeGrafter"/>
</dbReference>
<reference evidence="10" key="1">
    <citation type="journal article" date="2004" name="Nature">
        <title>Genome duplication in the teleost fish Tetraodon nigroviridis reveals the early vertebrate proto-karyotype.</title>
        <authorList>
            <person name="Jaillon O."/>
            <person name="Aury J.-M."/>
            <person name="Brunet F."/>
            <person name="Petit J.-L."/>
            <person name="Stange-Thomann N."/>
            <person name="Mauceli E."/>
            <person name="Bouneau L."/>
            <person name="Fischer C."/>
            <person name="Ozouf-Costaz C."/>
            <person name="Bernot A."/>
            <person name="Nicaud S."/>
            <person name="Jaffe D."/>
            <person name="Fisher S."/>
            <person name="Lutfalla G."/>
            <person name="Dossat C."/>
            <person name="Segurens B."/>
            <person name="Dasilva C."/>
            <person name="Salanoubat M."/>
            <person name="Levy M."/>
            <person name="Boudet N."/>
            <person name="Castellano S."/>
            <person name="Anthouard V."/>
            <person name="Jubin C."/>
            <person name="Castelli V."/>
            <person name="Katinka M."/>
            <person name="Vacherie B."/>
            <person name="Biemont C."/>
            <person name="Skalli Z."/>
            <person name="Cattolico L."/>
            <person name="Poulain J."/>
            <person name="De Berardinis V."/>
            <person name="Cruaud C."/>
            <person name="Duprat S."/>
            <person name="Brottier P."/>
            <person name="Coutanceau J.-P."/>
            <person name="Gouzy J."/>
            <person name="Parra G."/>
            <person name="Lardier G."/>
            <person name="Chapple C."/>
            <person name="McKernan K.J."/>
            <person name="McEwan P."/>
            <person name="Bosak S."/>
            <person name="Kellis M."/>
            <person name="Volff J.-N."/>
            <person name="Guigo R."/>
            <person name="Zody M.C."/>
            <person name="Mesirov J."/>
            <person name="Lindblad-Toh K."/>
            <person name="Birren B."/>
            <person name="Nusbaum C."/>
            <person name="Kahn D."/>
            <person name="Robinson-Rechavi M."/>
            <person name="Laudet V."/>
            <person name="Schachter V."/>
            <person name="Quetier F."/>
            <person name="Saurin W."/>
            <person name="Scarpelli C."/>
            <person name="Wincker P."/>
            <person name="Lander E.S."/>
            <person name="Weissenbach J."/>
            <person name="Roest Crollius H."/>
        </authorList>
    </citation>
    <scope>NUCLEOTIDE SEQUENCE [LARGE SCALE GENOMIC DNA]</scope>
</reference>
<feature type="binding site" evidence="6">
    <location>
        <position position="34"/>
    </location>
    <ligand>
        <name>Na(+)</name>
        <dbReference type="ChEBI" id="CHEBI:29101"/>
        <label>1</label>
    </ligand>
</feature>
<keyword evidence="7" id="KW-0769">Symport</keyword>
<feature type="transmembrane region" description="Helical" evidence="8">
    <location>
        <begin position="429"/>
        <end position="455"/>
    </location>
</feature>
<name>H3CPB3_TETNG</name>
<evidence type="ECO:0000256" key="7">
    <source>
        <dbReference type="RuleBase" id="RU003732"/>
    </source>
</evidence>
<feature type="binding site" evidence="6">
    <location>
        <position position="30"/>
    </location>
    <ligand>
        <name>Na(+)</name>
        <dbReference type="ChEBI" id="CHEBI:29101"/>
        <label>1</label>
    </ligand>
</feature>
<feature type="binding site" evidence="6">
    <location>
        <position position="29"/>
    </location>
    <ligand>
        <name>Na(+)</name>
        <dbReference type="ChEBI" id="CHEBI:29101"/>
        <label>1</label>
    </ligand>
</feature>
<evidence type="ECO:0000256" key="6">
    <source>
        <dbReference type="PIRSR" id="PIRSR600175-1"/>
    </source>
</evidence>
<sequence>PGVDGGHDGNERGTWTSKKEYILSTIGYAVGLGNIWRFPYLAYKNGGGAFLIPYFVMLVVTGIPLFFLESAFGQFCSQGPINVWRAVPILQGVGVGMVMVTLIVSIYYNVILAYSLYYMFASFQSPLPWSGFFSWAEGNCSSTPAGALMVVTVALPLCDEGEKPSRSSCNGSGVLAANGTQENSTCPSSVQSPSELYWDCVALQRSSGLDETGPVVWHLALCLLLSSILVCAALIKGIKAEGKVVYFTATFPYVVILILLIRGATLEGARDGIEFYIGSQSNLTKVLDVQVWKDAATQTFYSLSIGWGGVMTLSSYNNFHNNMFKDTFVVTLTNAGTSVVAGFAIFSILGHMAHVYQMPVGEVVKEGFGLAFIAYPDALSKLPVSPLWSILFFFMLLTVGLDSQFTGIVEVLTTCLTDAFPKFLSNKRIWVTVPTCLVLYLLGLPCVSRAGIYWVTLIDQFVASWVLLFLTLLEIIGVCYIYGGNRFIEDIEMMLGKKSCLFWLWWRACWFCISPCIIVVILIWSLMTFTSPSYGGAPFPGWGLALGWCMIAFVLLWVPTIAGYKLMRAKGNLWERLKVLCSPAEDWRPFLDVHRGERY</sequence>
<feature type="transmembrane region" description="Helical" evidence="8">
    <location>
        <begin position="244"/>
        <end position="261"/>
    </location>
</feature>
<proteinExistence type="inferred from homology"/>
<feature type="binding site" evidence="6">
    <location>
        <position position="402"/>
    </location>
    <ligand>
        <name>Na(+)</name>
        <dbReference type="ChEBI" id="CHEBI:29101"/>
        <label>1</label>
    </ligand>
</feature>